<dbReference type="Proteomes" id="UP001175211">
    <property type="component" value="Unassembled WGS sequence"/>
</dbReference>
<name>A0AA39J3E3_ARMTA</name>
<organism evidence="1 2">
    <name type="scientific">Armillaria tabescens</name>
    <name type="common">Ringless honey mushroom</name>
    <name type="synonym">Agaricus tabescens</name>
    <dbReference type="NCBI Taxonomy" id="1929756"/>
    <lineage>
        <taxon>Eukaryota</taxon>
        <taxon>Fungi</taxon>
        <taxon>Dikarya</taxon>
        <taxon>Basidiomycota</taxon>
        <taxon>Agaricomycotina</taxon>
        <taxon>Agaricomycetes</taxon>
        <taxon>Agaricomycetidae</taxon>
        <taxon>Agaricales</taxon>
        <taxon>Marasmiineae</taxon>
        <taxon>Physalacriaceae</taxon>
        <taxon>Desarmillaria</taxon>
    </lineage>
</organism>
<keyword evidence="2" id="KW-1185">Reference proteome</keyword>
<sequence length="206" mass="23505">MTTPLPLMTQILNNACFTCTDSHLNGLQTLLSCQSETSFIGSPDLVGAYNLGYLAWVQVFRVVTKRHAVYWMKLNMDTESKVKRIVLLHLDDDGRMDEIHSFNIDLCPVTFTGDIIALSDDLSKALIYNWRTDEQAYLNEGSDMQYNYCIQVIFTVLTILIICTHSINPVHYPALPPWTNTLSHYLLLLQLDQQCQCNTHLNPHPL</sequence>
<protein>
    <submittedName>
        <fullName evidence="1">Uncharacterized protein</fullName>
    </submittedName>
</protein>
<dbReference type="RefSeq" id="XP_060321807.1">
    <property type="nucleotide sequence ID" value="XM_060478766.1"/>
</dbReference>
<dbReference type="GeneID" id="85362314"/>
<evidence type="ECO:0000313" key="2">
    <source>
        <dbReference type="Proteomes" id="UP001175211"/>
    </source>
</evidence>
<reference evidence="1" key="1">
    <citation type="submission" date="2023-06" db="EMBL/GenBank/DDBJ databases">
        <authorList>
            <consortium name="Lawrence Berkeley National Laboratory"/>
            <person name="Ahrendt S."/>
            <person name="Sahu N."/>
            <person name="Indic B."/>
            <person name="Wong-Bajracharya J."/>
            <person name="Merenyi Z."/>
            <person name="Ke H.-M."/>
            <person name="Monk M."/>
            <person name="Kocsube S."/>
            <person name="Drula E."/>
            <person name="Lipzen A."/>
            <person name="Balint B."/>
            <person name="Henrissat B."/>
            <person name="Andreopoulos B."/>
            <person name="Martin F.M."/>
            <person name="Harder C.B."/>
            <person name="Rigling D."/>
            <person name="Ford K.L."/>
            <person name="Foster G.D."/>
            <person name="Pangilinan J."/>
            <person name="Papanicolaou A."/>
            <person name="Barry K."/>
            <person name="LaButti K."/>
            <person name="Viragh M."/>
            <person name="Koriabine M."/>
            <person name="Yan M."/>
            <person name="Riley R."/>
            <person name="Champramary S."/>
            <person name="Plett K.L."/>
            <person name="Tsai I.J."/>
            <person name="Slot J."/>
            <person name="Sipos G."/>
            <person name="Plett J."/>
            <person name="Nagy L.G."/>
            <person name="Grigoriev I.V."/>
        </authorList>
    </citation>
    <scope>NUCLEOTIDE SEQUENCE</scope>
    <source>
        <strain evidence="1">CCBAS 213</strain>
    </source>
</reference>
<comment type="caution">
    <text evidence="1">The sequence shown here is derived from an EMBL/GenBank/DDBJ whole genome shotgun (WGS) entry which is preliminary data.</text>
</comment>
<evidence type="ECO:0000313" key="1">
    <source>
        <dbReference type="EMBL" id="KAK0434760.1"/>
    </source>
</evidence>
<accession>A0AA39J3E3</accession>
<proteinExistence type="predicted"/>
<dbReference type="AlphaFoldDB" id="A0AA39J3E3"/>
<gene>
    <name evidence="1" type="ORF">EV420DRAFT_1653805</name>
</gene>
<dbReference type="EMBL" id="JAUEPS010000177">
    <property type="protein sequence ID" value="KAK0434760.1"/>
    <property type="molecule type" value="Genomic_DNA"/>
</dbReference>